<evidence type="ECO:0000256" key="3">
    <source>
        <dbReference type="ARBA" id="ARBA00022679"/>
    </source>
</evidence>
<dbReference type="Pfam" id="PF01035">
    <property type="entry name" value="DNA_binding_1"/>
    <property type="match status" value="1"/>
</dbReference>
<dbReference type="OrthoDB" id="9802228at2"/>
<evidence type="ECO:0000259" key="7">
    <source>
        <dbReference type="Pfam" id="PF01035"/>
    </source>
</evidence>
<keyword evidence="9" id="KW-1185">Reference proteome</keyword>
<dbReference type="InterPro" id="IPR014048">
    <property type="entry name" value="MethylDNA_cys_MeTrfase_DNA-bd"/>
</dbReference>
<name>A0A1I6B037_9PSEU</name>
<keyword evidence="4" id="KW-0227">DNA damage</keyword>
<dbReference type="CDD" id="cd06445">
    <property type="entry name" value="ATase"/>
    <property type="match status" value="1"/>
</dbReference>
<comment type="catalytic activity">
    <reaction evidence="1">
        <text>a 4-O-methyl-thymidine in DNA + L-cysteinyl-[protein] = a thymidine in DNA + S-methyl-L-cysteinyl-[protein]</text>
        <dbReference type="Rhea" id="RHEA:53428"/>
        <dbReference type="Rhea" id="RHEA-COMP:10131"/>
        <dbReference type="Rhea" id="RHEA-COMP:10132"/>
        <dbReference type="Rhea" id="RHEA-COMP:13555"/>
        <dbReference type="Rhea" id="RHEA-COMP:13556"/>
        <dbReference type="ChEBI" id="CHEBI:29950"/>
        <dbReference type="ChEBI" id="CHEBI:82612"/>
        <dbReference type="ChEBI" id="CHEBI:137386"/>
        <dbReference type="ChEBI" id="CHEBI:137387"/>
        <dbReference type="EC" id="2.1.1.63"/>
    </reaction>
</comment>
<dbReference type="PANTHER" id="PTHR10815">
    <property type="entry name" value="METHYLATED-DNA--PROTEIN-CYSTEINE METHYLTRANSFERASE"/>
    <property type="match status" value="1"/>
</dbReference>
<evidence type="ECO:0000256" key="6">
    <source>
        <dbReference type="ARBA" id="ARBA00049348"/>
    </source>
</evidence>
<dbReference type="InterPro" id="IPR001497">
    <property type="entry name" value="MethylDNA_cys_MeTrfase_AS"/>
</dbReference>
<dbReference type="Proteomes" id="UP000198727">
    <property type="component" value="Unassembled WGS sequence"/>
</dbReference>
<keyword evidence="3 8" id="KW-0808">Transferase</keyword>
<keyword evidence="5" id="KW-0234">DNA repair</keyword>
<dbReference type="InterPro" id="IPR036631">
    <property type="entry name" value="MGMT_N_sf"/>
</dbReference>
<feature type="domain" description="Methylated-DNA-[protein]-cysteine S-methyltransferase DNA binding" evidence="7">
    <location>
        <begin position="93"/>
        <end position="174"/>
    </location>
</feature>
<comment type="catalytic activity">
    <reaction evidence="6">
        <text>a 6-O-methyl-2'-deoxyguanosine in DNA + L-cysteinyl-[protein] = S-methyl-L-cysteinyl-[protein] + a 2'-deoxyguanosine in DNA</text>
        <dbReference type="Rhea" id="RHEA:24000"/>
        <dbReference type="Rhea" id="RHEA-COMP:10131"/>
        <dbReference type="Rhea" id="RHEA-COMP:10132"/>
        <dbReference type="Rhea" id="RHEA-COMP:11367"/>
        <dbReference type="Rhea" id="RHEA-COMP:11368"/>
        <dbReference type="ChEBI" id="CHEBI:29950"/>
        <dbReference type="ChEBI" id="CHEBI:82612"/>
        <dbReference type="ChEBI" id="CHEBI:85445"/>
        <dbReference type="ChEBI" id="CHEBI:85448"/>
        <dbReference type="EC" id="2.1.1.63"/>
    </reaction>
</comment>
<evidence type="ECO:0000313" key="8">
    <source>
        <dbReference type="EMBL" id="SFQ74137.1"/>
    </source>
</evidence>
<dbReference type="STRING" id="587909.SAMN05421810_11710"/>
<dbReference type="PROSITE" id="PS00374">
    <property type="entry name" value="MGMT"/>
    <property type="match status" value="1"/>
</dbReference>
<proteinExistence type="predicted"/>
<evidence type="ECO:0000313" key="9">
    <source>
        <dbReference type="Proteomes" id="UP000198727"/>
    </source>
</evidence>
<reference evidence="9" key="1">
    <citation type="submission" date="2016-10" db="EMBL/GenBank/DDBJ databases">
        <authorList>
            <person name="Varghese N."/>
            <person name="Submissions S."/>
        </authorList>
    </citation>
    <scope>NUCLEOTIDE SEQUENCE [LARGE SCALE GENOMIC DNA]</scope>
    <source>
        <strain evidence="9">CGMCC 4.5579</strain>
    </source>
</reference>
<dbReference type="Gene3D" id="1.10.10.10">
    <property type="entry name" value="Winged helix-like DNA-binding domain superfamily/Winged helix DNA-binding domain"/>
    <property type="match status" value="1"/>
</dbReference>
<gene>
    <name evidence="8" type="ORF">SAMN05421810_11710</name>
</gene>
<evidence type="ECO:0000256" key="4">
    <source>
        <dbReference type="ARBA" id="ARBA00022763"/>
    </source>
</evidence>
<dbReference type="GO" id="GO:0032259">
    <property type="term" value="P:methylation"/>
    <property type="evidence" value="ECO:0007669"/>
    <property type="project" value="UniProtKB-KW"/>
</dbReference>
<evidence type="ECO:0000256" key="1">
    <source>
        <dbReference type="ARBA" id="ARBA00001286"/>
    </source>
</evidence>
<protein>
    <submittedName>
        <fullName evidence="8">Methylated-DNA-[protein]-cysteine S-methyltransferase</fullName>
    </submittedName>
</protein>
<dbReference type="PANTHER" id="PTHR10815:SF5">
    <property type="entry name" value="METHYLATED-DNA--PROTEIN-CYSTEINE METHYLTRANSFERASE"/>
    <property type="match status" value="1"/>
</dbReference>
<evidence type="ECO:0000256" key="2">
    <source>
        <dbReference type="ARBA" id="ARBA00022603"/>
    </source>
</evidence>
<dbReference type="SUPFAM" id="SSF53155">
    <property type="entry name" value="Methylated DNA-protein cysteine methyltransferase domain"/>
    <property type="match status" value="1"/>
</dbReference>
<evidence type="ECO:0000256" key="5">
    <source>
        <dbReference type="ARBA" id="ARBA00023204"/>
    </source>
</evidence>
<dbReference type="SUPFAM" id="SSF46767">
    <property type="entry name" value="Methylated DNA-protein cysteine methyltransferase, C-terminal domain"/>
    <property type="match status" value="1"/>
</dbReference>
<organism evidence="8 9">
    <name type="scientific">Amycolatopsis arida</name>
    <dbReference type="NCBI Taxonomy" id="587909"/>
    <lineage>
        <taxon>Bacteria</taxon>
        <taxon>Bacillati</taxon>
        <taxon>Actinomycetota</taxon>
        <taxon>Actinomycetes</taxon>
        <taxon>Pseudonocardiales</taxon>
        <taxon>Pseudonocardiaceae</taxon>
        <taxon>Amycolatopsis</taxon>
    </lineage>
</organism>
<dbReference type="GO" id="GO:0003908">
    <property type="term" value="F:methylated-DNA-[protein]-cysteine S-methyltransferase activity"/>
    <property type="evidence" value="ECO:0007669"/>
    <property type="project" value="UniProtKB-EC"/>
</dbReference>
<dbReference type="AlphaFoldDB" id="A0A1I6B037"/>
<keyword evidence="2 8" id="KW-0489">Methyltransferase</keyword>
<dbReference type="GO" id="GO:0006281">
    <property type="term" value="P:DNA repair"/>
    <property type="evidence" value="ECO:0007669"/>
    <property type="project" value="UniProtKB-KW"/>
</dbReference>
<dbReference type="InterPro" id="IPR036217">
    <property type="entry name" value="MethylDNA_cys_MeTrfase_DNAb"/>
</dbReference>
<dbReference type="EMBL" id="FOWW01000017">
    <property type="protein sequence ID" value="SFQ74137.1"/>
    <property type="molecule type" value="Genomic_DNA"/>
</dbReference>
<dbReference type="NCBIfam" id="TIGR00589">
    <property type="entry name" value="ogt"/>
    <property type="match status" value="1"/>
</dbReference>
<sequence>MSAGTRDDTGFAVFDTALGWCGIAWGERGVAGAQLPEGDAAAVRARLRRRFPDALEQQPPPAVRAAVDGVVALLGGEPRDLAEVELDMTGVPDFHRRVYEVARTIPPGATLTYGDIAHRLGLPGSARAVGRALGANPFAPIVPCHRVLAAGGGTGGFSATGGVATKLRLLVIEGARAEEPTLFDL</sequence>
<dbReference type="Gene3D" id="3.30.160.70">
    <property type="entry name" value="Methylated DNA-protein cysteine methyltransferase domain"/>
    <property type="match status" value="1"/>
</dbReference>
<dbReference type="RefSeq" id="WP_092537069.1">
    <property type="nucleotide sequence ID" value="NZ_FOWW01000017.1"/>
</dbReference>
<accession>A0A1I6B037</accession>
<dbReference type="InterPro" id="IPR036388">
    <property type="entry name" value="WH-like_DNA-bd_sf"/>
</dbReference>